<dbReference type="FunFam" id="3.30.460.10:FF:000001">
    <property type="entry name" value="GTP pyrophosphokinase RelA"/>
    <property type="match status" value="1"/>
</dbReference>
<dbReference type="eggNOG" id="COG0317">
    <property type="taxonomic scope" value="Bacteria"/>
</dbReference>
<evidence type="ECO:0000313" key="8">
    <source>
        <dbReference type="Proteomes" id="UP000000447"/>
    </source>
</evidence>
<dbReference type="Pfam" id="PF13328">
    <property type="entry name" value="HD_4"/>
    <property type="match status" value="1"/>
</dbReference>
<dbReference type="FunFam" id="3.10.20.30:FF:000002">
    <property type="entry name" value="GTP pyrophosphokinase (RelA/SpoT)"/>
    <property type="match status" value="1"/>
</dbReference>
<reference evidence="7 8" key="1">
    <citation type="journal article" date="2009" name="PLoS ONE">
        <title>Complete genome sequence of the aerobic CO-oxidizing thermophile Thermomicrobium roseum.</title>
        <authorList>
            <person name="Wu D."/>
            <person name="Raymond J."/>
            <person name="Wu M."/>
            <person name="Chatterji S."/>
            <person name="Ren Q."/>
            <person name="Graham J.E."/>
            <person name="Bryant D.A."/>
            <person name="Robb F."/>
            <person name="Colman A."/>
            <person name="Tallon L.J."/>
            <person name="Badger J.H."/>
            <person name="Madupu R."/>
            <person name="Ward N.L."/>
            <person name="Eisen J.A."/>
        </authorList>
    </citation>
    <scope>NUCLEOTIDE SEQUENCE [LARGE SCALE GENOMIC DNA]</scope>
    <source>
        <strain evidence="8">ATCC 27502 / DSM 5159 / P-2</strain>
    </source>
</reference>
<dbReference type="Gene3D" id="3.30.460.10">
    <property type="entry name" value="Beta Polymerase, domain 2"/>
    <property type="match status" value="1"/>
</dbReference>
<dbReference type="NCBIfam" id="TIGR00691">
    <property type="entry name" value="spoT_relA"/>
    <property type="match status" value="1"/>
</dbReference>
<dbReference type="InterPro" id="IPR033655">
    <property type="entry name" value="TGS_RelA/SpoT"/>
</dbReference>
<dbReference type="InterPro" id="IPR012676">
    <property type="entry name" value="TGS-like"/>
</dbReference>
<keyword evidence="8" id="KW-1185">Reference proteome</keyword>
<dbReference type="PANTHER" id="PTHR21262">
    <property type="entry name" value="GUANOSINE-3',5'-BIS DIPHOSPHATE 3'-PYROPHOSPHOHYDROLASE"/>
    <property type="match status" value="1"/>
</dbReference>
<evidence type="ECO:0000259" key="6">
    <source>
        <dbReference type="PROSITE" id="PS51880"/>
    </source>
</evidence>
<comment type="pathway">
    <text evidence="1">Purine metabolism.</text>
</comment>
<organism evidence="7 8">
    <name type="scientific">Thermomicrobium roseum (strain ATCC 27502 / DSM 5159 / P-2)</name>
    <dbReference type="NCBI Taxonomy" id="309801"/>
    <lineage>
        <taxon>Bacteria</taxon>
        <taxon>Pseudomonadati</taxon>
        <taxon>Thermomicrobiota</taxon>
        <taxon>Thermomicrobia</taxon>
        <taxon>Thermomicrobiales</taxon>
        <taxon>Thermomicrobiaceae</taxon>
        <taxon>Thermomicrobium</taxon>
    </lineage>
</organism>
<dbReference type="CDD" id="cd01668">
    <property type="entry name" value="TGS_RSH"/>
    <property type="match status" value="1"/>
</dbReference>
<dbReference type="Pfam" id="PF02824">
    <property type="entry name" value="TGS"/>
    <property type="match status" value="1"/>
</dbReference>
<dbReference type="InterPro" id="IPR007685">
    <property type="entry name" value="RelA_SpoT"/>
</dbReference>
<dbReference type="FunFam" id="1.10.3210.10:FF:000001">
    <property type="entry name" value="GTP pyrophosphokinase RelA"/>
    <property type="match status" value="1"/>
</dbReference>
<dbReference type="InterPro" id="IPR003607">
    <property type="entry name" value="HD/PDEase_dom"/>
</dbReference>
<dbReference type="HOGENOM" id="CLU_012300_3_0_0"/>
<evidence type="ECO:0000259" key="5">
    <source>
        <dbReference type="PROSITE" id="PS51831"/>
    </source>
</evidence>
<keyword evidence="7" id="KW-0418">Kinase</keyword>
<dbReference type="SUPFAM" id="SSF109604">
    <property type="entry name" value="HD-domain/PDEase-like"/>
    <property type="match status" value="1"/>
</dbReference>
<dbReference type="InterPro" id="IPR045865">
    <property type="entry name" value="ACT-like_dom_sf"/>
</dbReference>
<dbReference type="EMBL" id="CP001275">
    <property type="protein sequence ID" value="ACM06144.1"/>
    <property type="molecule type" value="Genomic_DNA"/>
</dbReference>
<dbReference type="GO" id="GO:0015969">
    <property type="term" value="P:guanosine tetraphosphate metabolic process"/>
    <property type="evidence" value="ECO:0007669"/>
    <property type="project" value="InterPro"/>
</dbReference>
<dbReference type="InterPro" id="IPR045600">
    <property type="entry name" value="RelA/SpoT_AH_RIS"/>
</dbReference>
<dbReference type="Pfam" id="PF04607">
    <property type="entry name" value="RelA_SpoT"/>
    <property type="match status" value="1"/>
</dbReference>
<evidence type="ECO:0000256" key="2">
    <source>
        <dbReference type="RuleBase" id="RU003847"/>
    </source>
</evidence>
<dbReference type="Gene3D" id="1.10.3210.10">
    <property type="entry name" value="Hypothetical protein af1432"/>
    <property type="match status" value="1"/>
</dbReference>
<dbReference type="PANTHER" id="PTHR21262:SF31">
    <property type="entry name" value="GTP PYROPHOSPHOKINASE"/>
    <property type="match status" value="1"/>
</dbReference>
<keyword evidence="7" id="KW-0808">Transferase</keyword>
<evidence type="ECO:0000259" key="4">
    <source>
        <dbReference type="PROSITE" id="PS51671"/>
    </source>
</evidence>
<dbReference type="PROSITE" id="PS51880">
    <property type="entry name" value="TGS"/>
    <property type="match status" value="1"/>
</dbReference>
<dbReference type="InterPro" id="IPR002912">
    <property type="entry name" value="ACT_dom"/>
</dbReference>
<dbReference type="AlphaFoldDB" id="B9L100"/>
<dbReference type="GO" id="GO:0008728">
    <property type="term" value="F:GTP diphosphokinase activity"/>
    <property type="evidence" value="ECO:0007669"/>
    <property type="project" value="UniProtKB-EC"/>
</dbReference>
<gene>
    <name evidence="7" type="ordered locus">trd_1711</name>
</gene>
<dbReference type="EC" id="2.7.6.5" evidence="7"/>
<feature type="domain" description="HD" evidence="5">
    <location>
        <begin position="39"/>
        <end position="147"/>
    </location>
</feature>
<dbReference type="CDD" id="cd04876">
    <property type="entry name" value="ACT_RelA-SpoT"/>
    <property type="match status" value="1"/>
</dbReference>
<comment type="function">
    <text evidence="2">In eubacteria ppGpp (guanosine 3'-diphosphate 5'-diphosphate) is a mediator of the stringent response that coordinates a variety of cellular activities in response to changes in nutritional abundance.</text>
</comment>
<dbReference type="GO" id="GO:0016301">
    <property type="term" value="F:kinase activity"/>
    <property type="evidence" value="ECO:0007669"/>
    <property type="project" value="UniProtKB-KW"/>
</dbReference>
<comment type="similarity">
    <text evidence="2">Belongs to the relA/spoT family.</text>
</comment>
<dbReference type="KEGG" id="tro:trd_1711"/>
<dbReference type="GO" id="GO:0005886">
    <property type="term" value="C:plasma membrane"/>
    <property type="evidence" value="ECO:0007669"/>
    <property type="project" value="TreeGrafter"/>
</dbReference>
<dbReference type="Proteomes" id="UP000000447">
    <property type="component" value="Chromosome"/>
</dbReference>
<dbReference type="SMART" id="SM00471">
    <property type="entry name" value="HDc"/>
    <property type="match status" value="1"/>
</dbReference>
<dbReference type="SMART" id="SM00954">
    <property type="entry name" value="RelA_SpoT"/>
    <property type="match status" value="1"/>
</dbReference>
<dbReference type="Pfam" id="PF13291">
    <property type="entry name" value="ACT_4"/>
    <property type="match status" value="1"/>
</dbReference>
<dbReference type="Gene3D" id="3.10.20.30">
    <property type="match status" value="1"/>
</dbReference>
<name>B9L100_THERP</name>
<dbReference type="CDD" id="cd05399">
    <property type="entry name" value="NT_Rel-Spo_like"/>
    <property type="match status" value="1"/>
</dbReference>
<dbReference type="InterPro" id="IPR012675">
    <property type="entry name" value="Beta-grasp_dom_sf"/>
</dbReference>
<sequence length="720" mass="81969">MAPEFLKRLPNADLELIHHAFELARSAHAGMRRRSGEPYLSHPLAVALILADLQLDQETIAAALLHDVLEDTDVTIEQLRERFGPRVARLVDGVTKLGKIRLSPENEPVSLEREKIRQAESLRKMLLAMAEDVGVVLIKLADRLHNMRTLDHLPPEKQRRIARETMEIYAPLANRLGIGQLKAELEDLAFKYLEPQTYETIARALESRGHDREQYLQEVIEQVKRALADAGIRAVVTGREKHIASIARKMREKQRNFDEIYDVLGIRVIVDEQRDCYAALAIIHGMWHPIPGQFDDYIANPKENLYRSLHTAVIGPRGIPLEVQIRTHEMHREAEYGIAAHWRYKEQLKPDSGDRSIEAKIAWFRQILEWRDELLDAQEFVDSVKQDLLPEMIYVFTPKGDVVELPAGATPIDFAYRIHTEVGHQCVGAKVNGQIVPLNYKLQNGQVVQIITSKSRTGPSRDWLIPSNGYVTTASAREKIRQWFRKQEREENIAHGRHLLEQELRRLGVEMKLEDVLKLFPRYQKLEDFLAAIGYGAITPQQLAARIAEHEDQRTRASAAQSPTQAPPLQVTGLRDLLTRLANCCKPVYGDPIVGFITRGRGITVHRADCPNILHTNEPERVIPVNWGETPQQYPVTIRIEAWDRVGLLRDITTLVADEGLNALSVLTNVHEDRTVTILMTLEVTSVQQLSRILQKLESVRDVYDVRRITGDQTPTAVSR</sequence>
<dbReference type="InterPro" id="IPR043519">
    <property type="entry name" value="NT_sf"/>
</dbReference>
<dbReference type="SUPFAM" id="SSF55021">
    <property type="entry name" value="ACT-like"/>
    <property type="match status" value="1"/>
</dbReference>
<protein>
    <submittedName>
        <fullName evidence="7">GTP pyrophosphokinase</fullName>
        <ecNumber evidence="7">2.7.6.5</ecNumber>
    </submittedName>
</protein>
<dbReference type="PROSITE" id="PS51671">
    <property type="entry name" value="ACT"/>
    <property type="match status" value="1"/>
</dbReference>
<proteinExistence type="inferred from homology"/>
<dbReference type="PROSITE" id="PS51831">
    <property type="entry name" value="HD"/>
    <property type="match status" value="1"/>
</dbReference>
<dbReference type="SUPFAM" id="SSF81271">
    <property type="entry name" value="TGS-like"/>
    <property type="match status" value="1"/>
</dbReference>
<feature type="domain" description="ACT" evidence="4">
    <location>
        <begin position="637"/>
        <end position="711"/>
    </location>
</feature>
<evidence type="ECO:0000256" key="1">
    <source>
        <dbReference type="ARBA" id="ARBA00025704"/>
    </source>
</evidence>
<evidence type="ECO:0000256" key="3">
    <source>
        <dbReference type="SAM" id="MobiDB-lite"/>
    </source>
</evidence>
<dbReference type="Gene3D" id="3.30.70.260">
    <property type="match status" value="1"/>
</dbReference>
<evidence type="ECO:0000313" key="7">
    <source>
        <dbReference type="EMBL" id="ACM06144.1"/>
    </source>
</evidence>
<feature type="compositionally biased region" description="Low complexity" evidence="3">
    <location>
        <begin position="557"/>
        <end position="567"/>
    </location>
</feature>
<dbReference type="STRING" id="309801.trd_1711"/>
<dbReference type="CDD" id="cd00077">
    <property type="entry name" value="HDc"/>
    <property type="match status" value="1"/>
</dbReference>
<dbReference type="InterPro" id="IPR004095">
    <property type="entry name" value="TGS"/>
</dbReference>
<dbReference type="InterPro" id="IPR006674">
    <property type="entry name" value="HD_domain"/>
</dbReference>
<dbReference type="Pfam" id="PF19296">
    <property type="entry name" value="RelA_AH_RIS"/>
    <property type="match status" value="1"/>
</dbReference>
<feature type="domain" description="TGS" evidence="6">
    <location>
        <begin position="391"/>
        <end position="452"/>
    </location>
</feature>
<dbReference type="GO" id="GO:0015949">
    <property type="term" value="P:nucleobase-containing small molecule interconversion"/>
    <property type="evidence" value="ECO:0007669"/>
    <property type="project" value="UniProtKB-ARBA"/>
</dbReference>
<accession>B9L100</accession>
<feature type="region of interest" description="Disordered" evidence="3">
    <location>
        <begin position="547"/>
        <end position="567"/>
    </location>
</feature>
<dbReference type="SUPFAM" id="SSF81301">
    <property type="entry name" value="Nucleotidyltransferase"/>
    <property type="match status" value="1"/>
</dbReference>
<dbReference type="InterPro" id="IPR004811">
    <property type="entry name" value="RelA/Spo_fam"/>
</dbReference>